<dbReference type="EnsemblPlants" id="Ma08_t10250.1">
    <property type="protein sequence ID" value="Ma08_p10250.1"/>
    <property type="gene ID" value="Ma08_g10250"/>
</dbReference>
<feature type="compositionally biased region" description="Basic and acidic residues" evidence="1">
    <location>
        <begin position="41"/>
        <end position="50"/>
    </location>
</feature>
<dbReference type="AlphaFoldDB" id="A0A804K508"/>
<accession>A0A804K508</accession>
<evidence type="ECO:0000313" key="4">
    <source>
        <dbReference type="Proteomes" id="UP000012960"/>
    </source>
</evidence>
<sequence>MGDFDRRYRNELRYSDSDGGRRPYDGGYRNEFPAYGAGSGADDRSLERVKGNVPSSRRRSPDPPFAPPRRGVSSSSSRSSAWCFGDPEMKRRRRVAKYKAYAVEGKVKSSIRKGFRWIKIKCSELIHGW</sequence>
<protein>
    <submittedName>
        <fullName evidence="2">(wild Malaysian banana) hypothetical protein</fullName>
    </submittedName>
</protein>
<proteinExistence type="predicted"/>
<reference evidence="2" key="1">
    <citation type="submission" date="2021-03" db="EMBL/GenBank/DDBJ databases">
        <authorList>
            <consortium name="Genoscope - CEA"/>
            <person name="William W."/>
        </authorList>
    </citation>
    <scope>NUCLEOTIDE SEQUENCE</scope>
    <source>
        <strain evidence="2">Doubled-haploid Pahang</strain>
    </source>
</reference>
<dbReference type="InterPro" id="IPR021899">
    <property type="entry name" value="DUF3511"/>
</dbReference>
<keyword evidence="4" id="KW-1185">Reference proteome</keyword>
<dbReference type="EMBL" id="HG996472">
    <property type="protein sequence ID" value="CAG1831127.1"/>
    <property type="molecule type" value="Genomic_DNA"/>
</dbReference>
<name>A0A804K508_MUSAM</name>
<dbReference type="Pfam" id="PF12023">
    <property type="entry name" value="DUF3511"/>
    <property type="match status" value="1"/>
</dbReference>
<evidence type="ECO:0000256" key="1">
    <source>
        <dbReference type="SAM" id="MobiDB-lite"/>
    </source>
</evidence>
<gene>
    <name evidence="2" type="ORF">GSMUA_343810.1</name>
</gene>
<feature type="compositionally biased region" description="Low complexity" evidence="1">
    <location>
        <begin position="68"/>
        <end position="80"/>
    </location>
</feature>
<dbReference type="PANTHER" id="PTHR33193:SF13">
    <property type="entry name" value="EXPRESSED PROTEIN"/>
    <property type="match status" value="1"/>
</dbReference>
<dbReference type="PANTHER" id="PTHR33193">
    <property type="entry name" value="DOMAIN PROTEIN, PUTATIVE (DUF3511)-RELATED"/>
    <property type="match status" value="1"/>
</dbReference>
<evidence type="ECO:0000313" key="2">
    <source>
        <dbReference type="EMBL" id="CAG1831127.1"/>
    </source>
</evidence>
<dbReference type="Proteomes" id="UP000012960">
    <property type="component" value="Unplaced"/>
</dbReference>
<dbReference type="OMA" id="YRNELRY"/>
<feature type="region of interest" description="Disordered" evidence="1">
    <location>
        <begin position="1"/>
        <end position="84"/>
    </location>
</feature>
<dbReference type="Gramene" id="Ma08_t10250.1">
    <property type="protein sequence ID" value="Ma08_p10250.1"/>
    <property type="gene ID" value="Ma08_g10250"/>
</dbReference>
<reference evidence="3" key="2">
    <citation type="submission" date="2021-05" db="UniProtKB">
        <authorList>
            <consortium name="EnsemblPlants"/>
        </authorList>
    </citation>
    <scope>IDENTIFICATION</scope>
    <source>
        <strain evidence="3">subsp. malaccensis</strain>
    </source>
</reference>
<feature type="compositionally biased region" description="Basic and acidic residues" evidence="1">
    <location>
        <begin position="1"/>
        <end position="24"/>
    </location>
</feature>
<evidence type="ECO:0000313" key="3">
    <source>
        <dbReference type="EnsemblPlants" id="Ma08_p10250.1"/>
    </source>
</evidence>
<organism evidence="3 4">
    <name type="scientific">Musa acuminata subsp. malaccensis</name>
    <name type="common">Wild banana</name>
    <name type="synonym">Musa malaccensis</name>
    <dbReference type="NCBI Taxonomy" id="214687"/>
    <lineage>
        <taxon>Eukaryota</taxon>
        <taxon>Viridiplantae</taxon>
        <taxon>Streptophyta</taxon>
        <taxon>Embryophyta</taxon>
        <taxon>Tracheophyta</taxon>
        <taxon>Spermatophyta</taxon>
        <taxon>Magnoliopsida</taxon>
        <taxon>Liliopsida</taxon>
        <taxon>Zingiberales</taxon>
        <taxon>Musaceae</taxon>
        <taxon>Musa</taxon>
    </lineage>
</organism>